<sequence length="124" mass="13690">MSHIKTNNGATNMTLTTIQDAIVPVFVAYTTTDEWGRIGTMIGVYRTEDDAKVAAHKKGWYGSDGRVMMKHAVEDGLDLYVLEGFLPLCYTDVTELREAQRKAKLEAALAKLTPEEIALIKGAK</sequence>
<name>A0AAE8XLY8_9CAUD</name>
<organism evidence="1 2">
    <name type="scientific">Pseudomonas phage psageK4e</name>
    <dbReference type="NCBI Taxonomy" id="2875723"/>
    <lineage>
        <taxon>Viruses</taxon>
        <taxon>Duplodnaviria</taxon>
        <taxon>Heunggongvirae</taxon>
        <taxon>Uroviricota</taxon>
        <taxon>Caudoviricetes</taxon>
        <taxon>Vandenendeviridae</taxon>
        <taxon>Gorskivirinae</taxon>
        <taxon>Otagovirus</taxon>
        <taxon>Otagovirus psagek4e</taxon>
    </lineage>
</organism>
<reference evidence="1 2" key="1">
    <citation type="submission" date="2021-08" db="EMBL/GenBank/DDBJ databases">
        <authorList>
            <person name="Martino G."/>
            <person name="Holtappels D."/>
            <person name="Wagemans J."/>
            <person name="Lavigne R."/>
            <person name="Turina M."/>
            <person name="Ciuffo M."/>
        </authorList>
    </citation>
    <scope>NUCLEOTIDE SEQUENCE [LARGE SCALE GENOMIC DNA]</scope>
</reference>
<gene>
    <name evidence="1" type="ORF">psageK4e_170</name>
</gene>
<dbReference type="Proteomes" id="UP000828763">
    <property type="component" value="Segment"/>
</dbReference>
<accession>A0AAE8XLY8</accession>
<protein>
    <submittedName>
        <fullName evidence="1">Uncharacterized protein</fullName>
    </submittedName>
</protein>
<keyword evidence="2" id="KW-1185">Reference proteome</keyword>
<dbReference type="EMBL" id="MZ868713">
    <property type="protein sequence ID" value="UAW53618.1"/>
    <property type="molecule type" value="Genomic_DNA"/>
</dbReference>
<evidence type="ECO:0000313" key="1">
    <source>
        <dbReference type="EMBL" id="UAW53618.1"/>
    </source>
</evidence>
<evidence type="ECO:0000313" key="2">
    <source>
        <dbReference type="Proteomes" id="UP000828763"/>
    </source>
</evidence>
<proteinExistence type="predicted"/>